<evidence type="ECO:0000313" key="3">
    <source>
        <dbReference type="Proteomes" id="UP000033949"/>
    </source>
</evidence>
<dbReference type="SMART" id="SM00849">
    <property type="entry name" value="Lactamase_B"/>
    <property type="match status" value="1"/>
</dbReference>
<protein>
    <submittedName>
        <fullName evidence="2">Putative hydrolases of metallo-beta-lactamase fold protein</fullName>
    </submittedName>
</protein>
<accession>A0A0G0XIF2</accession>
<dbReference type="PATRIC" id="fig|1618755.3.peg.25"/>
<sequence>MFENFKKRGLLIFCFFLLFANIFLIRLDWQDSHRKLTFAMLDVGQGDALFIESPTGTQIIFDAGPARKILGPLARVMSPFDRSIDSIVITNPDADHIGGFLDILKNYEVRAVFESGTLSDSKTFQNLKTEIKNRNIPNILAKKGMKLNLGGSVFIDILFPDRDVSTWTTNDGSVVARLTYGKTAIMLTGDSTMKTEKIILSENAPTQLKSTILKVGHHGSRTSSSFSFIKAVSPSYALISDGKNNTYGHPHPEVLDTLAQFGAQILRTDLLGTVILSCDRMGTCVIKK</sequence>
<dbReference type="EMBL" id="LCCC01000002">
    <property type="protein sequence ID" value="KKS24644.1"/>
    <property type="molecule type" value="Genomic_DNA"/>
</dbReference>
<name>A0A0G0XIF2_9BACT</name>
<comment type="caution">
    <text evidence="2">The sequence shown here is derived from an EMBL/GenBank/DDBJ whole genome shotgun (WGS) entry which is preliminary data.</text>
</comment>
<dbReference type="PANTHER" id="PTHR30619">
    <property type="entry name" value="DNA INTERNALIZATION/COMPETENCE PROTEIN COMEC/REC2"/>
    <property type="match status" value="1"/>
</dbReference>
<keyword evidence="2" id="KW-0378">Hydrolase</keyword>
<dbReference type="GO" id="GO:0016787">
    <property type="term" value="F:hydrolase activity"/>
    <property type="evidence" value="ECO:0007669"/>
    <property type="project" value="UniProtKB-KW"/>
</dbReference>
<evidence type="ECO:0000313" key="2">
    <source>
        <dbReference type="EMBL" id="KKS24644.1"/>
    </source>
</evidence>
<dbReference type="Pfam" id="PF00753">
    <property type="entry name" value="Lactamase_B"/>
    <property type="match status" value="1"/>
</dbReference>
<dbReference type="InterPro" id="IPR035681">
    <property type="entry name" value="ComA-like_MBL"/>
</dbReference>
<feature type="domain" description="Metallo-beta-lactamase" evidence="1">
    <location>
        <begin position="45"/>
        <end position="243"/>
    </location>
</feature>
<dbReference type="InterPro" id="IPR036866">
    <property type="entry name" value="RibonucZ/Hydroxyglut_hydro"/>
</dbReference>
<dbReference type="PANTHER" id="PTHR30619:SF1">
    <property type="entry name" value="RECOMBINATION PROTEIN 2"/>
    <property type="match status" value="1"/>
</dbReference>
<dbReference type="Gene3D" id="3.60.15.10">
    <property type="entry name" value="Ribonuclease Z/Hydroxyacylglutathione hydrolase-like"/>
    <property type="match status" value="1"/>
</dbReference>
<dbReference type="AlphaFoldDB" id="A0A0G0XIF2"/>
<evidence type="ECO:0000259" key="1">
    <source>
        <dbReference type="SMART" id="SM00849"/>
    </source>
</evidence>
<dbReference type="InterPro" id="IPR001279">
    <property type="entry name" value="Metallo-B-lactamas"/>
</dbReference>
<proteinExistence type="predicted"/>
<reference evidence="2 3" key="1">
    <citation type="journal article" date="2015" name="Nature">
        <title>rRNA introns, odd ribosomes, and small enigmatic genomes across a large radiation of phyla.</title>
        <authorList>
            <person name="Brown C.T."/>
            <person name="Hug L.A."/>
            <person name="Thomas B.C."/>
            <person name="Sharon I."/>
            <person name="Castelle C.J."/>
            <person name="Singh A."/>
            <person name="Wilkins M.J."/>
            <person name="Williams K.H."/>
            <person name="Banfield J.F."/>
        </authorList>
    </citation>
    <scope>NUCLEOTIDE SEQUENCE [LARGE SCALE GENOMIC DNA]</scope>
</reference>
<dbReference type="InterPro" id="IPR052159">
    <property type="entry name" value="Competence_DNA_uptake"/>
</dbReference>
<dbReference type="Proteomes" id="UP000033949">
    <property type="component" value="Unassembled WGS sequence"/>
</dbReference>
<dbReference type="CDD" id="cd07731">
    <property type="entry name" value="ComA-like_MBL-fold"/>
    <property type="match status" value="1"/>
</dbReference>
<organism evidence="2 3">
    <name type="scientific">Candidatus Nomurabacteria bacterium GW2011_GWC2_41_8</name>
    <dbReference type="NCBI Taxonomy" id="1618755"/>
    <lineage>
        <taxon>Bacteria</taxon>
        <taxon>Candidatus Nomuraibacteriota</taxon>
    </lineage>
</organism>
<dbReference type="SUPFAM" id="SSF56281">
    <property type="entry name" value="Metallo-hydrolase/oxidoreductase"/>
    <property type="match status" value="1"/>
</dbReference>
<gene>
    <name evidence="2" type="ORF">UU82_C0002G0009</name>
</gene>